<keyword evidence="1" id="KW-1133">Transmembrane helix</keyword>
<organism evidence="3">
    <name type="scientific">bioreactor metagenome</name>
    <dbReference type="NCBI Taxonomy" id="1076179"/>
    <lineage>
        <taxon>unclassified sequences</taxon>
        <taxon>metagenomes</taxon>
        <taxon>ecological metagenomes</taxon>
    </lineage>
</organism>
<feature type="transmembrane region" description="Helical" evidence="1">
    <location>
        <begin position="105"/>
        <end position="124"/>
    </location>
</feature>
<feature type="transmembrane region" description="Helical" evidence="1">
    <location>
        <begin position="78"/>
        <end position="99"/>
    </location>
</feature>
<gene>
    <name evidence="3" type="ORF">SDC9_07622</name>
</gene>
<keyword evidence="1" id="KW-0812">Transmembrane</keyword>
<keyword evidence="1" id="KW-0472">Membrane</keyword>
<proteinExistence type="predicted"/>
<protein>
    <recommendedName>
        <fullName evidence="2">DZANK-type domain-containing protein</fullName>
    </recommendedName>
</protein>
<dbReference type="InterPro" id="IPR025874">
    <property type="entry name" value="DZR"/>
</dbReference>
<dbReference type="AlphaFoldDB" id="A0A644T759"/>
<name>A0A644T759_9ZZZZ</name>
<comment type="caution">
    <text evidence="3">The sequence shown here is derived from an EMBL/GenBank/DDBJ whole genome shotgun (WGS) entry which is preliminary data.</text>
</comment>
<dbReference type="EMBL" id="VSSQ01000016">
    <property type="protein sequence ID" value="MPL62032.1"/>
    <property type="molecule type" value="Genomic_DNA"/>
</dbReference>
<dbReference type="Pfam" id="PF12773">
    <property type="entry name" value="DZR"/>
    <property type="match status" value="1"/>
</dbReference>
<feature type="transmembrane region" description="Helical" evidence="1">
    <location>
        <begin position="136"/>
        <end position="153"/>
    </location>
</feature>
<evidence type="ECO:0000313" key="3">
    <source>
        <dbReference type="EMBL" id="MPL62032.1"/>
    </source>
</evidence>
<evidence type="ECO:0000259" key="2">
    <source>
        <dbReference type="Pfam" id="PF12773"/>
    </source>
</evidence>
<evidence type="ECO:0000256" key="1">
    <source>
        <dbReference type="SAM" id="Phobius"/>
    </source>
</evidence>
<feature type="domain" description="DZANK-type" evidence="2">
    <location>
        <begin position="7"/>
        <end position="64"/>
    </location>
</feature>
<reference evidence="3" key="1">
    <citation type="submission" date="2019-08" db="EMBL/GenBank/DDBJ databases">
        <authorList>
            <person name="Kucharzyk K."/>
            <person name="Murdoch R.W."/>
            <person name="Higgins S."/>
            <person name="Loffler F."/>
        </authorList>
    </citation>
    <scope>NUCLEOTIDE SEQUENCE</scope>
</reference>
<accession>A0A644T759</accession>
<sequence length="177" mass="20538">MAKIKKCSNCGVFNEQDSKFCEKCGNKLYMEKEIKNKSSIVNKINCPYCGSEIPASVKKCSNCGEWIKPYNRGDNFPIILGYASILIAFILSIILYMGSSNPTEALLGFAIPFILPLIITLYLITRKDPKTRKHGIILLIIWIILVMFFYWMYQSDLESYLKLQEARRNAYNNYYYY</sequence>